<reference evidence="2 3" key="2">
    <citation type="submission" date="2018-11" db="EMBL/GenBank/DDBJ databases">
        <authorList>
            <consortium name="Pathogen Informatics"/>
        </authorList>
    </citation>
    <scope>NUCLEOTIDE SEQUENCE [LARGE SCALE GENOMIC DNA]</scope>
    <source>
        <strain evidence="2 3">Egypt</strain>
    </source>
</reference>
<dbReference type="EMBL" id="UZAN01044164">
    <property type="protein sequence ID" value="VDP80165.1"/>
    <property type="molecule type" value="Genomic_DNA"/>
</dbReference>
<name>A0A183AJG1_9TREM</name>
<accession>A0A183AJG1</accession>
<reference evidence="4" key="1">
    <citation type="submission" date="2016-06" db="UniProtKB">
        <authorList>
            <consortium name="WormBaseParasite"/>
        </authorList>
    </citation>
    <scope>IDENTIFICATION</scope>
</reference>
<evidence type="ECO:0000313" key="2">
    <source>
        <dbReference type="EMBL" id="VDP80165.1"/>
    </source>
</evidence>
<proteinExistence type="predicted"/>
<dbReference type="Proteomes" id="UP000272942">
    <property type="component" value="Unassembled WGS sequence"/>
</dbReference>
<protein>
    <submittedName>
        <fullName evidence="4">Endosome-associated-trafficking regulator 1</fullName>
    </submittedName>
</protein>
<keyword evidence="1" id="KW-0175">Coiled coil</keyword>
<feature type="coiled-coil region" evidence="1">
    <location>
        <begin position="115"/>
        <end position="156"/>
    </location>
</feature>
<gene>
    <name evidence="2" type="ORF">ECPE_LOCUS7096</name>
</gene>
<evidence type="ECO:0000256" key="1">
    <source>
        <dbReference type="SAM" id="Coils"/>
    </source>
</evidence>
<sequence>MLPWSAPIEELSRLSSRREGIFTELRDRGPGVWSSKNVSNNLVPINPDNDYPDPIRRIRNTPLRPQHFELVEPTQSIACETDCVSVSDRSTHAAVPVRDASISAQSSFFCDPVEHEEMKRRIEQLQSEKLEALQNVHRVELRVQELELKTQALQSDALYYAKLAECYSDSCDTLRASHEQSVRMIYKLLQALLQRTEEMQLLTKTLADAVVFDEVNLSKPTDALTHRTDLQSDVLWDKKLSKARQPA</sequence>
<dbReference type="AlphaFoldDB" id="A0A183AJG1"/>
<evidence type="ECO:0000313" key="4">
    <source>
        <dbReference type="WBParaSite" id="ECPE_0000711101-mRNA-1"/>
    </source>
</evidence>
<dbReference type="WBParaSite" id="ECPE_0000711101-mRNA-1">
    <property type="protein sequence ID" value="ECPE_0000711101-mRNA-1"/>
    <property type="gene ID" value="ECPE_0000711101"/>
</dbReference>
<organism evidence="4">
    <name type="scientific">Echinostoma caproni</name>
    <dbReference type="NCBI Taxonomy" id="27848"/>
    <lineage>
        <taxon>Eukaryota</taxon>
        <taxon>Metazoa</taxon>
        <taxon>Spiralia</taxon>
        <taxon>Lophotrochozoa</taxon>
        <taxon>Platyhelminthes</taxon>
        <taxon>Trematoda</taxon>
        <taxon>Digenea</taxon>
        <taxon>Plagiorchiida</taxon>
        <taxon>Echinostomata</taxon>
        <taxon>Echinostomatoidea</taxon>
        <taxon>Echinostomatidae</taxon>
        <taxon>Echinostoma</taxon>
    </lineage>
</organism>
<keyword evidence="3" id="KW-1185">Reference proteome</keyword>
<evidence type="ECO:0000313" key="3">
    <source>
        <dbReference type="Proteomes" id="UP000272942"/>
    </source>
</evidence>
<dbReference type="OrthoDB" id="10416710at2759"/>